<dbReference type="AlphaFoldDB" id="A0A6H5GSH3"/>
<organism evidence="2 3">
    <name type="scientific">Nesidiocoris tenuis</name>
    <dbReference type="NCBI Taxonomy" id="355587"/>
    <lineage>
        <taxon>Eukaryota</taxon>
        <taxon>Metazoa</taxon>
        <taxon>Ecdysozoa</taxon>
        <taxon>Arthropoda</taxon>
        <taxon>Hexapoda</taxon>
        <taxon>Insecta</taxon>
        <taxon>Pterygota</taxon>
        <taxon>Neoptera</taxon>
        <taxon>Paraneoptera</taxon>
        <taxon>Hemiptera</taxon>
        <taxon>Heteroptera</taxon>
        <taxon>Panheteroptera</taxon>
        <taxon>Cimicomorpha</taxon>
        <taxon>Miridae</taxon>
        <taxon>Dicyphina</taxon>
        <taxon>Nesidiocoris</taxon>
    </lineage>
</organism>
<accession>A0A6H5GSH3</accession>
<proteinExistence type="predicted"/>
<reference evidence="2 3" key="1">
    <citation type="submission" date="2020-02" db="EMBL/GenBank/DDBJ databases">
        <authorList>
            <person name="Ferguson B K."/>
        </authorList>
    </citation>
    <scope>NUCLEOTIDE SEQUENCE [LARGE SCALE GENOMIC DNA]</scope>
</reference>
<feature type="non-terminal residue" evidence="2">
    <location>
        <position position="1"/>
    </location>
</feature>
<gene>
    <name evidence="2" type="ORF">NTEN_LOCUS12594</name>
</gene>
<dbReference type="Proteomes" id="UP000479000">
    <property type="component" value="Unassembled WGS sequence"/>
</dbReference>
<keyword evidence="3" id="KW-1185">Reference proteome</keyword>
<name>A0A6H5GSH3_9HEMI</name>
<evidence type="ECO:0000256" key="1">
    <source>
        <dbReference type="SAM" id="MobiDB-lite"/>
    </source>
</evidence>
<evidence type="ECO:0000313" key="3">
    <source>
        <dbReference type="Proteomes" id="UP000479000"/>
    </source>
</evidence>
<dbReference type="EMBL" id="CADCXU010018936">
    <property type="protein sequence ID" value="CAB0007289.1"/>
    <property type="molecule type" value="Genomic_DNA"/>
</dbReference>
<protein>
    <submittedName>
        <fullName evidence="2">Uncharacterized protein</fullName>
    </submittedName>
</protein>
<sequence length="49" mass="5442">PPDYVPPASRRGRTANRLSAWSRPVERHSANQRRVPHGKTPPTAQTAGR</sequence>
<evidence type="ECO:0000313" key="2">
    <source>
        <dbReference type="EMBL" id="CAB0007289.1"/>
    </source>
</evidence>
<feature type="region of interest" description="Disordered" evidence="1">
    <location>
        <begin position="1"/>
        <end position="49"/>
    </location>
</feature>